<dbReference type="SUPFAM" id="SSF47413">
    <property type="entry name" value="lambda repressor-like DNA-binding domains"/>
    <property type="match status" value="1"/>
</dbReference>
<comment type="caution">
    <text evidence="1">The sequence shown here is derived from an EMBL/GenBank/DDBJ whole genome shotgun (WGS) entry which is preliminary data.</text>
</comment>
<dbReference type="PANTHER" id="PTHR43236">
    <property type="entry name" value="ANTITOXIN HIGA1"/>
    <property type="match status" value="1"/>
</dbReference>
<reference evidence="1 2" key="1">
    <citation type="submission" date="2019-07" db="EMBL/GenBank/DDBJ databases">
        <title>Analysis of the biochemical properties, biological activity and biotechnological potential of siderophores and biosurfactants produced by Antarctic psychrotolerant bacteria.</title>
        <authorList>
            <person name="Styczynski M."/>
            <person name="Krucon T."/>
            <person name="Decewicz P."/>
            <person name="Dziewit L."/>
        </authorList>
    </citation>
    <scope>NUCLEOTIDE SEQUENCE [LARGE SCALE GENOMIC DNA]</scope>
    <source>
        <strain evidence="1 2">ANT_H27</strain>
    </source>
</reference>
<sequence>MDQIRLRVKDAIRSNPDGLNQSALAQQAVMTQDAFSRSLSGQRSFSAAELAVLSRILHVSLPWLITGNPMPGGPEADGLPDGRWQLDRVAQTVAFPAGAYREVELSTESVPVVGPEMAPAEAAALVAERLGSPFGPPLIHDLPANIEDAYGIGVFVAAEGPAFDARAMATQEVTYIVVRGTGAWYHANWVLARELGELMYGRKSQIGQRGRTQNPWASEFANALLLPAGVLHTINWNKQTPAELADFLWEAGVSAKALALRLDALGIARGPAMVHADEGTLQLLAWHNPGCLSHGRAAAYRAPRIPFDLFSAHLKGMREGHVDGTSLAWMLDTPLSEL</sequence>
<dbReference type="AlphaFoldDB" id="A0A5B0EHU4"/>
<dbReference type="GO" id="GO:0003677">
    <property type="term" value="F:DNA binding"/>
    <property type="evidence" value="ECO:0007669"/>
    <property type="project" value="InterPro"/>
</dbReference>
<proteinExistence type="predicted"/>
<organism evidence="1 2">
    <name type="scientific">Paeniglutamicibacter gangotriensis</name>
    <dbReference type="NCBI Taxonomy" id="254787"/>
    <lineage>
        <taxon>Bacteria</taxon>
        <taxon>Bacillati</taxon>
        <taxon>Actinomycetota</taxon>
        <taxon>Actinomycetes</taxon>
        <taxon>Micrococcales</taxon>
        <taxon>Micrococcaceae</taxon>
        <taxon>Paeniglutamicibacter</taxon>
    </lineage>
</organism>
<dbReference type="EMBL" id="VOBL01000004">
    <property type="protein sequence ID" value="KAA0978617.1"/>
    <property type="molecule type" value="Genomic_DNA"/>
</dbReference>
<dbReference type="InterPro" id="IPR010982">
    <property type="entry name" value="Lambda_DNA-bd_dom_sf"/>
</dbReference>
<gene>
    <name evidence="1" type="ORF">FQ154_05135</name>
</gene>
<dbReference type="CDD" id="cd00093">
    <property type="entry name" value="HTH_XRE"/>
    <property type="match status" value="1"/>
</dbReference>
<dbReference type="Gene3D" id="1.10.260.40">
    <property type="entry name" value="lambda repressor-like DNA-binding domains"/>
    <property type="match status" value="1"/>
</dbReference>
<evidence type="ECO:0000313" key="1">
    <source>
        <dbReference type="EMBL" id="KAA0978617.1"/>
    </source>
</evidence>
<dbReference type="InterPro" id="IPR052345">
    <property type="entry name" value="Rad_response_metalloprotease"/>
</dbReference>
<dbReference type="Proteomes" id="UP000323856">
    <property type="component" value="Unassembled WGS sequence"/>
</dbReference>
<dbReference type="PANTHER" id="PTHR43236:SF1">
    <property type="entry name" value="BLL7220 PROTEIN"/>
    <property type="match status" value="1"/>
</dbReference>
<name>A0A5B0EHU4_9MICC</name>
<protein>
    <submittedName>
        <fullName evidence="1">Helix-turn-helix transcriptional regulator</fullName>
    </submittedName>
</protein>
<dbReference type="InterPro" id="IPR001387">
    <property type="entry name" value="Cro/C1-type_HTH"/>
</dbReference>
<dbReference type="OrthoDB" id="9794834at2"/>
<accession>A0A5B0EHU4</accession>
<evidence type="ECO:0000313" key="2">
    <source>
        <dbReference type="Proteomes" id="UP000323856"/>
    </source>
</evidence>